<feature type="transmembrane region" description="Helical" evidence="4">
    <location>
        <begin position="12"/>
        <end position="29"/>
    </location>
</feature>
<accession>A0AAI8YL24</accession>
<keyword evidence="4" id="KW-1133">Transmembrane helix</keyword>
<keyword evidence="4" id="KW-0812">Transmembrane</keyword>
<organism evidence="5 6">
    <name type="scientific">Anthostomella pinea</name>
    <dbReference type="NCBI Taxonomy" id="933095"/>
    <lineage>
        <taxon>Eukaryota</taxon>
        <taxon>Fungi</taxon>
        <taxon>Dikarya</taxon>
        <taxon>Ascomycota</taxon>
        <taxon>Pezizomycotina</taxon>
        <taxon>Sordariomycetes</taxon>
        <taxon>Xylariomycetidae</taxon>
        <taxon>Xylariales</taxon>
        <taxon>Xylariaceae</taxon>
        <taxon>Anthostomella</taxon>
    </lineage>
</organism>
<dbReference type="EMBL" id="CAUWAG010000012">
    <property type="protein sequence ID" value="CAJ2508808.1"/>
    <property type="molecule type" value="Genomic_DNA"/>
</dbReference>
<dbReference type="AlphaFoldDB" id="A0AAI8YL24"/>
<keyword evidence="6" id="KW-1185">Reference proteome</keyword>
<reference evidence="5" key="1">
    <citation type="submission" date="2023-10" db="EMBL/GenBank/DDBJ databases">
        <authorList>
            <person name="Hackl T."/>
        </authorList>
    </citation>
    <scope>NUCLEOTIDE SEQUENCE</scope>
</reference>
<name>A0AAI8YL24_9PEZI</name>
<dbReference type="InterPro" id="IPR050757">
    <property type="entry name" value="Collagen_mod_GT25"/>
</dbReference>
<evidence type="ECO:0000313" key="5">
    <source>
        <dbReference type="EMBL" id="CAJ2508808.1"/>
    </source>
</evidence>
<dbReference type="PANTHER" id="PTHR10730:SF53">
    <property type="entry name" value="GLYCOSYLTRANSFERASE 25 FAMILY MEMBER"/>
    <property type="match status" value="1"/>
</dbReference>
<proteinExistence type="inferred from homology"/>
<evidence type="ECO:0000313" key="6">
    <source>
        <dbReference type="Proteomes" id="UP001295740"/>
    </source>
</evidence>
<keyword evidence="3" id="KW-0808">Transferase</keyword>
<comment type="similarity">
    <text evidence="1">Belongs to the glycosyltransferase 25 family.</text>
</comment>
<evidence type="ECO:0000256" key="2">
    <source>
        <dbReference type="ARBA" id="ARBA00022676"/>
    </source>
</evidence>
<dbReference type="InterPro" id="IPR002654">
    <property type="entry name" value="Glyco_trans_25"/>
</dbReference>
<dbReference type="Proteomes" id="UP001295740">
    <property type="component" value="Unassembled WGS sequence"/>
</dbReference>
<comment type="caution">
    <text evidence="5">The sequence shown here is derived from an EMBL/GenBank/DDBJ whole genome shotgun (WGS) entry which is preliminary data.</text>
</comment>
<sequence>MGVLFRPSPRMLIGIATIFMTVGSFLLLIPQATPFRLLPFPDRAPSPRSHERLYGDGYRGHASPADINRVANATLGFDRVFVVGLPERSDKRDAITLTSALTGFRVEWVDGVRGESVPDKAVPFGTSRERLWEANLGSWRAHMNAARRIIQDDLASALILEDDVDWDVRLKPQLERVAQGARAILSSNPKPHSPYGDDWDILWLGHCGEIFPETLEENRGRSSDDPALRYMTRRFVIQDDMTVPPRDRITGLLDFKNSPEHTRWVHISGAPICTFAYALSQRGARKVLFDLSVNHLTGPFDNALAGLCRRAVSTHGIEDPAAAGDGGLDTKCISVTPPLYFHHKARGLVDGDSDIKAINDGQVRERGSTENIVWSARGNIDNMILGATTMESQYDNQDV</sequence>
<dbReference type="GO" id="GO:0016740">
    <property type="term" value="F:transferase activity"/>
    <property type="evidence" value="ECO:0007669"/>
    <property type="project" value="UniProtKB-KW"/>
</dbReference>
<keyword evidence="2" id="KW-0328">Glycosyltransferase</keyword>
<evidence type="ECO:0000256" key="1">
    <source>
        <dbReference type="ARBA" id="ARBA00006721"/>
    </source>
</evidence>
<gene>
    <name evidence="5" type="ORF">KHLLAP_LOCUS9276</name>
</gene>
<keyword evidence="4" id="KW-0472">Membrane</keyword>
<dbReference type="CDD" id="cd06532">
    <property type="entry name" value="Glyco_transf_25"/>
    <property type="match status" value="1"/>
</dbReference>
<evidence type="ECO:0000256" key="4">
    <source>
        <dbReference type="SAM" id="Phobius"/>
    </source>
</evidence>
<dbReference type="PANTHER" id="PTHR10730">
    <property type="entry name" value="PROCOLLAGEN-LYSINE,2-OXOGLUTARATE 5-DIOXYGENASE/GLYCOSYLTRANSFERASE 25 FAMILY MEMBER"/>
    <property type="match status" value="1"/>
</dbReference>
<evidence type="ECO:0000256" key="3">
    <source>
        <dbReference type="ARBA" id="ARBA00022679"/>
    </source>
</evidence>
<protein>
    <submittedName>
        <fullName evidence="5">Uu.00g138340.m01.CDS01</fullName>
    </submittedName>
</protein>